<protein>
    <recommendedName>
        <fullName evidence="4">Pherophorin domain-containing protein</fullName>
    </recommendedName>
</protein>
<dbReference type="OrthoDB" id="542880at2759"/>
<organism evidence="2 3">
    <name type="scientific">Chlamydomonas schloesseri</name>
    <dbReference type="NCBI Taxonomy" id="2026947"/>
    <lineage>
        <taxon>Eukaryota</taxon>
        <taxon>Viridiplantae</taxon>
        <taxon>Chlorophyta</taxon>
        <taxon>core chlorophytes</taxon>
        <taxon>Chlorophyceae</taxon>
        <taxon>CS clade</taxon>
        <taxon>Chlamydomonadales</taxon>
        <taxon>Chlamydomonadaceae</taxon>
        <taxon>Chlamydomonas</taxon>
    </lineage>
</organism>
<dbReference type="EMBL" id="JAEHOD010000032">
    <property type="protein sequence ID" value="KAG2443132.1"/>
    <property type="molecule type" value="Genomic_DNA"/>
</dbReference>
<name>A0A835TG50_9CHLO</name>
<evidence type="ECO:0000313" key="3">
    <source>
        <dbReference type="Proteomes" id="UP000613740"/>
    </source>
</evidence>
<accession>A0A835TG50</accession>
<dbReference type="Proteomes" id="UP000613740">
    <property type="component" value="Unassembled WGS sequence"/>
</dbReference>
<feature type="compositionally biased region" description="Low complexity" evidence="1">
    <location>
        <begin position="67"/>
        <end position="84"/>
    </location>
</feature>
<feature type="region of interest" description="Disordered" evidence="1">
    <location>
        <begin position="67"/>
        <end position="98"/>
    </location>
</feature>
<dbReference type="AlphaFoldDB" id="A0A835TG50"/>
<proteinExistence type="predicted"/>
<reference evidence="2" key="1">
    <citation type="journal article" date="2020" name="bioRxiv">
        <title>Comparative genomics of Chlamydomonas.</title>
        <authorList>
            <person name="Craig R.J."/>
            <person name="Hasan A.R."/>
            <person name="Ness R.W."/>
            <person name="Keightley P.D."/>
        </authorList>
    </citation>
    <scope>NUCLEOTIDE SEQUENCE</scope>
    <source>
        <strain evidence="2">CCAP 11/173</strain>
    </source>
</reference>
<evidence type="ECO:0008006" key="4">
    <source>
        <dbReference type="Google" id="ProtNLM"/>
    </source>
</evidence>
<keyword evidence="3" id="KW-1185">Reference proteome</keyword>
<evidence type="ECO:0000313" key="2">
    <source>
        <dbReference type="EMBL" id="KAG2443132.1"/>
    </source>
</evidence>
<evidence type="ECO:0000256" key="1">
    <source>
        <dbReference type="SAM" id="MobiDB-lite"/>
    </source>
</evidence>
<sequence length="300" mass="30579">MLHKGLKCGGGGALRVPGAVSATCGRSGGGCRAPGAAPGEVALTLHVRRPADAAPLGRQPLLLAGSGEGAAATSGSGRLLPSRGSGEGAPKDEGASAAAAAHGSRSLVSYSEPCPGAVLYDSATGDPMPYGSITGPVYAGADQKLVGTATLSINQPSGGYMTFTLVRIPSPAFPSSPYWSSTEAMLWQLYTDAGSLGRDIDAPTCSRPNQMGRNFNHKDMTGNIGTASFVIPYSQLGLTTGSCERKRIFIIIKTGVANATAFLSWRYMTRSINEFPDLCTSPCAAEPGPAVARASQPATA</sequence>
<comment type="caution">
    <text evidence="2">The sequence shown here is derived from an EMBL/GenBank/DDBJ whole genome shotgun (WGS) entry which is preliminary data.</text>
</comment>
<gene>
    <name evidence="2" type="ORF">HYH02_009543</name>
</gene>